<keyword evidence="7" id="KW-1185">Reference proteome</keyword>
<sequence length="309" mass="33040">MDNIMVDLGAAFGIQELSGRNFPAKKAGERTPSPSFEYIFRMDLLRKMLAWASGSITTSLFLSGPAGSGKTSLVEQVAARLGHGCTTLSCNARTEKADIVGYIGLEDGRTSFIEGPLVRAMREGEWIVFDEGDALPPSVTITLNRVLEGSPLAIPETGAVIHPHPDFRVAFTGNTRGRGDSTGQYRSRNVQDAAVLDRFLFVDVGYPTSEEETNLLKGKCPNLPEDIVDILVHLAGETRSAFESGNLSAPISTRGLVRIASILEAGVFAKIGGDVLWESIAFGFADGLGPDESEGVKQILEALKLPASD</sequence>
<organism evidence="6 7">
    <name type="scientific">Acidithiobacillus concretivorus</name>
    <dbReference type="NCBI Taxonomy" id="3063952"/>
    <lineage>
        <taxon>Bacteria</taxon>
        <taxon>Pseudomonadati</taxon>
        <taxon>Pseudomonadota</taxon>
        <taxon>Acidithiobacillia</taxon>
        <taxon>Acidithiobacillales</taxon>
        <taxon>Acidithiobacillaceae</taxon>
        <taxon>Acidithiobacillus</taxon>
    </lineage>
</organism>
<evidence type="ECO:0000313" key="6">
    <source>
        <dbReference type="EMBL" id="MBU2738555.1"/>
    </source>
</evidence>
<accession>A0ABS5ZQ21</accession>
<evidence type="ECO:0000256" key="2">
    <source>
        <dbReference type="ARBA" id="ARBA00022741"/>
    </source>
</evidence>
<keyword evidence="2" id="KW-0547">Nucleotide-binding</keyword>
<evidence type="ECO:0000259" key="4">
    <source>
        <dbReference type="Pfam" id="PF07728"/>
    </source>
</evidence>
<dbReference type="PANTHER" id="PTHR48103:SF2">
    <property type="entry name" value="MIDASIN"/>
    <property type="match status" value="1"/>
</dbReference>
<name>A0ABS5ZQ21_9PROT</name>
<dbReference type="Proteomes" id="UP001197028">
    <property type="component" value="Unassembled WGS sequence"/>
</dbReference>
<protein>
    <submittedName>
        <fullName evidence="6">AAA domain-containing protein</fullName>
    </submittedName>
</protein>
<dbReference type="RefSeq" id="WP_215863526.1">
    <property type="nucleotide sequence ID" value="NZ_JABELD010000051.1"/>
</dbReference>
<feature type="domain" description="ATPase dynein-related AAA" evidence="4">
    <location>
        <begin position="60"/>
        <end position="199"/>
    </location>
</feature>
<gene>
    <name evidence="6" type="ORF">HJG40_07065</name>
</gene>
<reference evidence="6 7" key="1">
    <citation type="journal article" date="2021" name="ISME J.">
        <title>Genomic evolution of the class Acidithiobacillia: deep-branching Proteobacteria living in extreme acidic conditions.</title>
        <authorList>
            <person name="Moya-Beltran A."/>
            <person name="Beard S."/>
            <person name="Rojas-Villalobos C."/>
            <person name="Issotta F."/>
            <person name="Gallardo Y."/>
            <person name="Ulloa R."/>
            <person name="Giaveno A."/>
            <person name="Degli Esposti M."/>
            <person name="Johnson D.B."/>
            <person name="Quatrini R."/>
        </authorList>
    </citation>
    <scope>NUCLEOTIDE SEQUENCE [LARGE SCALE GENOMIC DNA]</scope>
    <source>
        <strain evidence="6 7">ATCC 19703</strain>
    </source>
</reference>
<dbReference type="SUPFAM" id="SSF52540">
    <property type="entry name" value="P-loop containing nucleoside triphosphate hydrolases"/>
    <property type="match status" value="1"/>
</dbReference>
<comment type="caution">
    <text evidence="6">The sequence shown here is derived from an EMBL/GenBank/DDBJ whole genome shotgun (WGS) entry which is preliminary data.</text>
</comment>
<dbReference type="EMBL" id="JABELD010000051">
    <property type="protein sequence ID" value="MBU2738555.1"/>
    <property type="molecule type" value="Genomic_DNA"/>
</dbReference>
<dbReference type="CDD" id="cd00009">
    <property type="entry name" value="AAA"/>
    <property type="match status" value="1"/>
</dbReference>
<dbReference type="Pfam" id="PF07728">
    <property type="entry name" value="AAA_5"/>
    <property type="match status" value="1"/>
</dbReference>
<dbReference type="InterPro" id="IPR027417">
    <property type="entry name" value="P-loop_NTPase"/>
</dbReference>
<proteinExistence type="inferred from homology"/>
<dbReference type="InterPro" id="IPR013615">
    <property type="entry name" value="CbbQ_C"/>
</dbReference>
<evidence type="ECO:0000256" key="3">
    <source>
        <dbReference type="ARBA" id="ARBA00022840"/>
    </source>
</evidence>
<dbReference type="InterPro" id="IPR011704">
    <property type="entry name" value="ATPase_dyneun-rel_AAA"/>
</dbReference>
<evidence type="ECO:0000259" key="5">
    <source>
        <dbReference type="Pfam" id="PF08406"/>
    </source>
</evidence>
<feature type="domain" description="CbbQ/NirQ/NorQ C-terminal" evidence="5">
    <location>
        <begin position="213"/>
        <end position="268"/>
    </location>
</feature>
<keyword evidence="3" id="KW-0067">ATP-binding</keyword>
<dbReference type="PANTHER" id="PTHR48103">
    <property type="entry name" value="MIDASIN-RELATED"/>
    <property type="match status" value="1"/>
</dbReference>
<evidence type="ECO:0000313" key="7">
    <source>
        <dbReference type="Proteomes" id="UP001197028"/>
    </source>
</evidence>
<dbReference type="Pfam" id="PF08406">
    <property type="entry name" value="CbbQ_C"/>
    <property type="match status" value="1"/>
</dbReference>
<evidence type="ECO:0000256" key="1">
    <source>
        <dbReference type="ARBA" id="ARBA00009417"/>
    </source>
</evidence>
<dbReference type="Gene3D" id="3.40.50.300">
    <property type="entry name" value="P-loop containing nucleotide triphosphate hydrolases"/>
    <property type="match status" value="1"/>
</dbReference>
<comment type="similarity">
    <text evidence="1">Belongs to the CbbQ/NirQ/NorQ/GpvN family.</text>
</comment>